<dbReference type="EMBL" id="JAGFNK010000310">
    <property type="protein sequence ID" value="KAI9453280.1"/>
    <property type="molecule type" value="Genomic_DNA"/>
</dbReference>
<proteinExistence type="predicted"/>
<gene>
    <name evidence="1" type="ORF">F5148DRAFT_985607</name>
</gene>
<accession>A0ACC0TZU2</accession>
<reference evidence="1" key="1">
    <citation type="submission" date="2021-03" db="EMBL/GenBank/DDBJ databases">
        <title>Evolutionary priming and transition to the ectomycorrhizal habit in an iconic lineage of mushroom-forming fungi: is preadaptation a requirement?</title>
        <authorList>
            <consortium name="DOE Joint Genome Institute"/>
            <person name="Looney B.P."/>
            <person name="Miyauchi S."/>
            <person name="Morin E."/>
            <person name="Drula E."/>
            <person name="Courty P.E."/>
            <person name="Chicoki N."/>
            <person name="Fauchery L."/>
            <person name="Kohler A."/>
            <person name="Kuo A."/>
            <person name="LaButti K."/>
            <person name="Pangilinan J."/>
            <person name="Lipzen A."/>
            <person name="Riley R."/>
            <person name="Andreopoulos W."/>
            <person name="He G."/>
            <person name="Johnson J."/>
            <person name="Barry K.W."/>
            <person name="Grigoriev I.V."/>
            <person name="Nagy L."/>
            <person name="Hibbett D."/>
            <person name="Henrissat B."/>
            <person name="Matheny P.B."/>
            <person name="Labbe J."/>
            <person name="Martin A.F."/>
        </authorList>
    </citation>
    <scope>NUCLEOTIDE SEQUENCE</scope>
    <source>
        <strain evidence="1">BPL698</strain>
    </source>
</reference>
<organism evidence="1 2">
    <name type="scientific">Russula earlei</name>
    <dbReference type="NCBI Taxonomy" id="71964"/>
    <lineage>
        <taxon>Eukaryota</taxon>
        <taxon>Fungi</taxon>
        <taxon>Dikarya</taxon>
        <taxon>Basidiomycota</taxon>
        <taxon>Agaricomycotina</taxon>
        <taxon>Agaricomycetes</taxon>
        <taxon>Russulales</taxon>
        <taxon>Russulaceae</taxon>
        <taxon>Russula</taxon>
    </lineage>
</organism>
<dbReference type="Proteomes" id="UP001207468">
    <property type="component" value="Unassembled WGS sequence"/>
</dbReference>
<evidence type="ECO:0000313" key="1">
    <source>
        <dbReference type="EMBL" id="KAI9453280.1"/>
    </source>
</evidence>
<sequence>MESLNLNALAGSLPTSNLANAEKELLNNFRAAALSITNLYRSSRSTSKRAYNSGYAAACTDLLQMIQQGVSVSETPPTIGRVMDWVEARLEAIRAREEEEDEEDEENANKKDGQAGKLKANSLLPRANSAPAVPQQPTREQVILSCHILRLSLASCSYTNFNTSFFDVGIPPPFQIIAADHRHAGCRTTINATLSTGYRCTAPPFYRTTCPHSQVPYIRAPLTSERESPYLDVGAVGDSSVPDIT</sequence>
<comment type="caution">
    <text evidence="1">The sequence shown here is derived from an EMBL/GenBank/DDBJ whole genome shotgun (WGS) entry which is preliminary data.</text>
</comment>
<name>A0ACC0TZU2_9AGAM</name>
<protein>
    <submittedName>
        <fullName evidence="1">Uncharacterized protein</fullName>
    </submittedName>
</protein>
<evidence type="ECO:0000313" key="2">
    <source>
        <dbReference type="Proteomes" id="UP001207468"/>
    </source>
</evidence>
<keyword evidence="2" id="KW-1185">Reference proteome</keyword>